<dbReference type="RefSeq" id="WP_137260970.1">
    <property type="nucleotide sequence ID" value="NZ_SZQL01000004.1"/>
</dbReference>
<feature type="transmembrane region" description="Helical" evidence="1">
    <location>
        <begin position="60"/>
        <end position="79"/>
    </location>
</feature>
<keyword evidence="3" id="KW-1185">Reference proteome</keyword>
<keyword evidence="1" id="KW-1133">Transmembrane helix</keyword>
<dbReference type="Proteomes" id="UP000305848">
    <property type="component" value="Unassembled WGS sequence"/>
</dbReference>
<reference evidence="2 3" key="1">
    <citation type="submission" date="2019-05" db="EMBL/GenBank/DDBJ databases">
        <title>Panacibacter sp. strain 17mud1-8 Genome sequencing and assembly.</title>
        <authorList>
            <person name="Chhetri G."/>
        </authorList>
    </citation>
    <scope>NUCLEOTIDE SEQUENCE [LARGE SCALE GENOMIC DNA]</scope>
    <source>
        <strain evidence="2 3">17mud1-8</strain>
    </source>
</reference>
<accession>A0A4U3L5S9</accession>
<organism evidence="2 3">
    <name type="scientific">Ilyomonas limi</name>
    <dbReference type="NCBI Taxonomy" id="2575867"/>
    <lineage>
        <taxon>Bacteria</taxon>
        <taxon>Pseudomonadati</taxon>
        <taxon>Bacteroidota</taxon>
        <taxon>Chitinophagia</taxon>
        <taxon>Chitinophagales</taxon>
        <taxon>Chitinophagaceae</taxon>
        <taxon>Ilyomonas</taxon>
    </lineage>
</organism>
<name>A0A4U3L5S9_9BACT</name>
<comment type="caution">
    <text evidence="2">The sequence shown here is derived from an EMBL/GenBank/DDBJ whole genome shotgun (WGS) entry which is preliminary data.</text>
</comment>
<evidence type="ECO:0000313" key="3">
    <source>
        <dbReference type="Proteomes" id="UP000305848"/>
    </source>
</evidence>
<keyword evidence="1" id="KW-0472">Membrane</keyword>
<evidence type="ECO:0000313" key="2">
    <source>
        <dbReference type="EMBL" id="TKK69749.1"/>
    </source>
</evidence>
<feature type="transmembrane region" description="Helical" evidence="1">
    <location>
        <begin position="6"/>
        <end position="24"/>
    </location>
</feature>
<keyword evidence="1" id="KW-0812">Transmembrane</keyword>
<gene>
    <name evidence="2" type="ORF">FC093_06565</name>
</gene>
<dbReference type="AlphaFoldDB" id="A0A4U3L5S9"/>
<protein>
    <submittedName>
        <fullName evidence="2">Uncharacterized protein</fullName>
    </submittedName>
</protein>
<proteinExistence type="predicted"/>
<dbReference type="EMBL" id="SZQL01000004">
    <property type="protein sequence ID" value="TKK69749.1"/>
    <property type="molecule type" value="Genomic_DNA"/>
</dbReference>
<sequence>MKQAYFIILALTIIVLIYKTVHYWRYFSGKKLYCWFYFGRNEIMLSSTTSRCVAKKWQNVLSLATLIGLILSSYLYFLMY</sequence>
<evidence type="ECO:0000256" key="1">
    <source>
        <dbReference type="SAM" id="Phobius"/>
    </source>
</evidence>